<gene>
    <name evidence="9" type="ORF">B0H63DRAFT_510518</name>
</gene>
<dbReference type="InterPro" id="IPR052337">
    <property type="entry name" value="SAT4-like"/>
</dbReference>
<proteinExistence type="inferred from homology"/>
<feature type="transmembrane region" description="Helical" evidence="7">
    <location>
        <begin position="221"/>
        <end position="244"/>
    </location>
</feature>
<keyword evidence="4 7" id="KW-0472">Membrane</keyword>
<evidence type="ECO:0000256" key="7">
    <source>
        <dbReference type="SAM" id="Phobius"/>
    </source>
</evidence>
<comment type="similarity">
    <text evidence="5">Belongs to the SAT4 family.</text>
</comment>
<keyword evidence="2 7" id="KW-0812">Transmembrane</keyword>
<evidence type="ECO:0000256" key="5">
    <source>
        <dbReference type="ARBA" id="ARBA00038359"/>
    </source>
</evidence>
<dbReference type="AlphaFoldDB" id="A0AAE0NQT6"/>
<comment type="subcellular location">
    <subcellularLocation>
        <location evidence="1">Membrane</location>
        <topology evidence="1">Multi-pass membrane protein</topology>
    </subcellularLocation>
</comment>
<feature type="transmembrane region" description="Helical" evidence="7">
    <location>
        <begin position="26"/>
        <end position="48"/>
    </location>
</feature>
<name>A0AAE0NQT6_9PEZI</name>
<evidence type="ECO:0000256" key="3">
    <source>
        <dbReference type="ARBA" id="ARBA00022989"/>
    </source>
</evidence>
<reference evidence="9" key="2">
    <citation type="submission" date="2023-06" db="EMBL/GenBank/DDBJ databases">
        <authorList>
            <consortium name="Lawrence Berkeley National Laboratory"/>
            <person name="Haridas S."/>
            <person name="Hensen N."/>
            <person name="Bonometti L."/>
            <person name="Westerberg I."/>
            <person name="Brannstrom I.O."/>
            <person name="Guillou S."/>
            <person name="Cros-Aarteil S."/>
            <person name="Calhoun S."/>
            <person name="Kuo A."/>
            <person name="Mondo S."/>
            <person name="Pangilinan J."/>
            <person name="Riley R."/>
            <person name="LaButti K."/>
            <person name="Andreopoulos B."/>
            <person name="Lipzen A."/>
            <person name="Chen C."/>
            <person name="Yanf M."/>
            <person name="Daum C."/>
            <person name="Ng V."/>
            <person name="Clum A."/>
            <person name="Steindorff A."/>
            <person name="Ohm R."/>
            <person name="Martin F."/>
            <person name="Silar P."/>
            <person name="Natvig D."/>
            <person name="Lalanne C."/>
            <person name="Gautier V."/>
            <person name="Ament-velasquez S.L."/>
            <person name="Kruys A."/>
            <person name="Hutchinson M.I."/>
            <person name="Powell A.J."/>
            <person name="Barry K."/>
            <person name="Miller A.N."/>
            <person name="Grigoriev I.V."/>
            <person name="Debuchy R."/>
            <person name="Gladieux P."/>
            <person name="Thoren M.H."/>
            <person name="Johannesson H."/>
        </authorList>
    </citation>
    <scope>NUCLEOTIDE SEQUENCE</scope>
    <source>
        <strain evidence="9">CBS 232.78</strain>
    </source>
</reference>
<feature type="compositionally biased region" description="Basic and acidic residues" evidence="6">
    <location>
        <begin position="365"/>
        <end position="381"/>
    </location>
</feature>
<dbReference type="EMBL" id="JAULSW010000004">
    <property type="protein sequence ID" value="KAK3385829.1"/>
    <property type="molecule type" value="Genomic_DNA"/>
</dbReference>
<feature type="transmembrane region" description="Helical" evidence="7">
    <location>
        <begin position="139"/>
        <end position="159"/>
    </location>
</feature>
<dbReference type="PANTHER" id="PTHR33048:SF129">
    <property type="entry name" value="INTEGRAL MEMBRANE PROTEIN-RELATED"/>
    <property type="match status" value="1"/>
</dbReference>
<feature type="transmembrane region" description="Helical" evidence="7">
    <location>
        <begin position="106"/>
        <end position="127"/>
    </location>
</feature>
<dbReference type="InterPro" id="IPR049326">
    <property type="entry name" value="Rhodopsin_dom_fungi"/>
</dbReference>
<keyword evidence="10" id="KW-1185">Reference proteome</keyword>
<feature type="region of interest" description="Disordered" evidence="6">
    <location>
        <begin position="360"/>
        <end position="391"/>
    </location>
</feature>
<dbReference type="Pfam" id="PF20684">
    <property type="entry name" value="Fung_rhodopsin"/>
    <property type="match status" value="1"/>
</dbReference>
<dbReference type="PANTHER" id="PTHR33048">
    <property type="entry name" value="PTH11-LIKE INTEGRAL MEMBRANE PROTEIN (AFU_ORTHOLOGUE AFUA_5G11245)"/>
    <property type="match status" value="1"/>
</dbReference>
<feature type="domain" description="Rhodopsin" evidence="8">
    <location>
        <begin position="45"/>
        <end position="284"/>
    </location>
</feature>
<feature type="transmembrane region" description="Helical" evidence="7">
    <location>
        <begin position="256"/>
        <end position="280"/>
    </location>
</feature>
<evidence type="ECO:0000313" key="10">
    <source>
        <dbReference type="Proteomes" id="UP001285441"/>
    </source>
</evidence>
<accession>A0AAE0NQT6</accession>
<comment type="caution">
    <text evidence="9">The sequence shown here is derived from an EMBL/GenBank/DDBJ whole genome shotgun (WGS) entry which is preliminary data.</text>
</comment>
<protein>
    <recommendedName>
        <fullName evidence="8">Rhodopsin domain-containing protein</fullName>
    </recommendedName>
</protein>
<sequence length="391" mass="41715">MAALNGFQGELPGLPVTDLQVHNGRVYTGVISVLFGLSSLLLTTRIVSRWKSSPGLVIDDYFIIAAAVLGLVDMATIISSVAPVLGTARPIFLPFSEINRVAPLSIVAELTSTWSVALLKTSIALMLLRLQHTRGWTRFLSTVIGVQILTAIFATIMHTTRCIPIQSLWDPTIARKRCWDDAAFKASLTAVAVLIITTDVIFALIPLSFLRHMRRPIRDRITIGVLMSLGLLASAASIAKTVVVQNFDPAGDTAGIGLSIALWASVEAQVGIIAACIPCLRGAFGRFLVRAGIAPREGSSLYGTRSTTWPQQHHQGQMGMSNLGGTGRGGGGGKRASTRIAALGIAALGEQSDEDILVLQGGGRSRRESMRPGRTDSKTDIEVELVSRPNT</sequence>
<evidence type="ECO:0000256" key="2">
    <source>
        <dbReference type="ARBA" id="ARBA00022692"/>
    </source>
</evidence>
<feature type="transmembrane region" description="Helical" evidence="7">
    <location>
        <begin position="186"/>
        <end position="209"/>
    </location>
</feature>
<organism evidence="9 10">
    <name type="scientific">Podospora didyma</name>
    <dbReference type="NCBI Taxonomy" id="330526"/>
    <lineage>
        <taxon>Eukaryota</taxon>
        <taxon>Fungi</taxon>
        <taxon>Dikarya</taxon>
        <taxon>Ascomycota</taxon>
        <taxon>Pezizomycotina</taxon>
        <taxon>Sordariomycetes</taxon>
        <taxon>Sordariomycetidae</taxon>
        <taxon>Sordariales</taxon>
        <taxon>Podosporaceae</taxon>
        <taxon>Podospora</taxon>
    </lineage>
</organism>
<feature type="transmembrane region" description="Helical" evidence="7">
    <location>
        <begin position="60"/>
        <end position="86"/>
    </location>
</feature>
<evidence type="ECO:0000256" key="1">
    <source>
        <dbReference type="ARBA" id="ARBA00004141"/>
    </source>
</evidence>
<reference evidence="9" key="1">
    <citation type="journal article" date="2023" name="Mol. Phylogenet. Evol.">
        <title>Genome-scale phylogeny and comparative genomics of the fungal order Sordariales.</title>
        <authorList>
            <person name="Hensen N."/>
            <person name="Bonometti L."/>
            <person name="Westerberg I."/>
            <person name="Brannstrom I.O."/>
            <person name="Guillou S."/>
            <person name="Cros-Aarteil S."/>
            <person name="Calhoun S."/>
            <person name="Haridas S."/>
            <person name="Kuo A."/>
            <person name="Mondo S."/>
            <person name="Pangilinan J."/>
            <person name="Riley R."/>
            <person name="LaButti K."/>
            <person name="Andreopoulos B."/>
            <person name="Lipzen A."/>
            <person name="Chen C."/>
            <person name="Yan M."/>
            <person name="Daum C."/>
            <person name="Ng V."/>
            <person name="Clum A."/>
            <person name="Steindorff A."/>
            <person name="Ohm R.A."/>
            <person name="Martin F."/>
            <person name="Silar P."/>
            <person name="Natvig D.O."/>
            <person name="Lalanne C."/>
            <person name="Gautier V."/>
            <person name="Ament-Velasquez S.L."/>
            <person name="Kruys A."/>
            <person name="Hutchinson M.I."/>
            <person name="Powell A.J."/>
            <person name="Barry K."/>
            <person name="Miller A.N."/>
            <person name="Grigoriev I.V."/>
            <person name="Debuchy R."/>
            <person name="Gladieux P."/>
            <person name="Hiltunen Thoren M."/>
            <person name="Johannesson H."/>
        </authorList>
    </citation>
    <scope>NUCLEOTIDE SEQUENCE</scope>
    <source>
        <strain evidence="9">CBS 232.78</strain>
    </source>
</reference>
<evidence type="ECO:0000259" key="8">
    <source>
        <dbReference type="Pfam" id="PF20684"/>
    </source>
</evidence>
<dbReference type="Proteomes" id="UP001285441">
    <property type="component" value="Unassembled WGS sequence"/>
</dbReference>
<keyword evidence="3 7" id="KW-1133">Transmembrane helix</keyword>
<evidence type="ECO:0000313" key="9">
    <source>
        <dbReference type="EMBL" id="KAK3385829.1"/>
    </source>
</evidence>
<evidence type="ECO:0000256" key="6">
    <source>
        <dbReference type="SAM" id="MobiDB-lite"/>
    </source>
</evidence>
<evidence type="ECO:0000256" key="4">
    <source>
        <dbReference type="ARBA" id="ARBA00023136"/>
    </source>
</evidence>
<dbReference type="GO" id="GO:0016020">
    <property type="term" value="C:membrane"/>
    <property type="evidence" value="ECO:0007669"/>
    <property type="project" value="UniProtKB-SubCell"/>
</dbReference>